<dbReference type="OrthoDB" id="9802264at2"/>
<feature type="domain" description="ABC transporter" evidence="4">
    <location>
        <begin position="5"/>
        <end position="235"/>
    </location>
</feature>
<dbReference type="PROSITE" id="PS50893">
    <property type="entry name" value="ABC_TRANSPORTER_2"/>
    <property type="match status" value="1"/>
</dbReference>
<dbReference type="Proteomes" id="UP000272400">
    <property type="component" value="Unassembled WGS sequence"/>
</dbReference>
<proteinExistence type="predicted"/>
<dbReference type="SMART" id="SM00382">
    <property type="entry name" value="AAA"/>
    <property type="match status" value="1"/>
</dbReference>
<organism evidence="5 6">
    <name type="scientific">Actinocorallia herbida</name>
    <dbReference type="NCBI Taxonomy" id="58109"/>
    <lineage>
        <taxon>Bacteria</taxon>
        <taxon>Bacillati</taxon>
        <taxon>Actinomycetota</taxon>
        <taxon>Actinomycetes</taxon>
        <taxon>Streptosporangiales</taxon>
        <taxon>Thermomonosporaceae</taxon>
        <taxon>Actinocorallia</taxon>
    </lineage>
</organism>
<dbReference type="Pfam" id="PF08402">
    <property type="entry name" value="TOBE_2"/>
    <property type="match status" value="1"/>
</dbReference>
<dbReference type="Gene3D" id="3.40.50.300">
    <property type="entry name" value="P-loop containing nucleotide triphosphate hydrolases"/>
    <property type="match status" value="1"/>
</dbReference>
<keyword evidence="1" id="KW-0813">Transport</keyword>
<dbReference type="InterPro" id="IPR013611">
    <property type="entry name" value="Transp-assoc_OB_typ2"/>
</dbReference>
<dbReference type="InterPro" id="IPR003593">
    <property type="entry name" value="AAA+_ATPase"/>
</dbReference>
<evidence type="ECO:0000313" key="5">
    <source>
        <dbReference type="EMBL" id="ROO89125.1"/>
    </source>
</evidence>
<reference evidence="5 6" key="1">
    <citation type="submission" date="2018-11" db="EMBL/GenBank/DDBJ databases">
        <title>Sequencing the genomes of 1000 actinobacteria strains.</title>
        <authorList>
            <person name="Klenk H.-P."/>
        </authorList>
    </citation>
    <scope>NUCLEOTIDE SEQUENCE [LARGE SCALE GENOMIC DNA]</scope>
    <source>
        <strain evidence="5 6">DSM 44254</strain>
    </source>
</reference>
<dbReference type="EMBL" id="RJKE01000001">
    <property type="protein sequence ID" value="ROO89125.1"/>
    <property type="molecule type" value="Genomic_DNA"/>
</dbReference>
<dbReference type="Pfam" id="PF00005">
    <property type="entry name" value="ABC_tran"/>
    <property type="match status" value="1"/>
</dbReference>
<dbReference type="FunFam" id="3.40.50.300:FF:000042">
    <property type="entry name" value="Maltose/maltodextrin ABC transporter, ATP-binding protein"/>
    <property type="match status" value="1"/>
</dbReference>
<dbReference type="PANTHER" id="PTHR42781:SF4">
    <property type="entry name" value="SPERMIDINE_PUTRESCINE IMPORT ATP-BINDING PROTEIN POTA"/>
    <property type="match status" value="1"/>
</dbReference>
<dbReference type="GO" id="GO:0043190">
    <property type="term" value="C:ATP-binding cassette (ABC) transporter complex"/>
    <property type="evidence" value="ECO:0007669"/>
    <property type="project" value="InterPro"/>
</dbReference>
<dbReference type="SUPFAM" id="SSF50331">
    <property type="entry name" value="MOP-like"/>
    <property type="match status" value="1"/>
</dbReference>
<keyword evidence="6" id="KW-1185">Reference proteome</keyword>
<dbReference type="RefSeq" id="WP_123668273.1">
    <property type="nucleotide sequence ID" value="NZ_RJKE01000001.1"/>
</dbReference>
<dbReference type="InterPro" id="IPR050093">
    <property type="entry name" value="ABC_SmlMolc_Importer"/>
</dbReference>
<dbReference type="InterPro" id="IPR008995">
    <property type="entry name" value="Mo/tungstate-bd_C_term_dom"/>
</dbReference>
<dbReference type="AlphaFoldDB" id="A0A3N1D6H0"/>
<accession>A0A3N1D6H0</accession>
<comment type="caution">
    <text evidence="5">The sequence shown here is derived from an EMBL/GenBank/DDBJ whole genome shotgun (WGS) entry which is preliminary data.</text>
</comment>
<evidence type="ECO:0000256" key="1">
    <source>
        <dbReference type="ARBA" id="ARBA00022448"/>
    </source>
</evidence>
<dbReference type="PROSITE" id="PS00211">
    <property type="entry name" value="ABC_TRANSPORTER_1"/>
    <property type="match status" value="1"/>
</dbReference>
<sequence length="340" mass="36405">MTVSVRLDDVHVTLGGNHILRGVSLDIAQGEFVTLLGPSGSGKSTTLNVIGGLTDTSGGDVMFDTERVNDVPPHSRDVGVVFQSYALFPHLSVGENVAFPLLTRRRPRKERTETALRMLELVQLGEMADRKVASLSGGQRQRVAIARALAASPRLLLLDEPMAALDRQLRETMQMEIKRLHARLGLTTIAVTHDQTEALTMSDKVAIMKDGLIEQYGTPEDLYHRPATRFVATFLGEANLVPVEGGRLAGFGAPYAASGTAVLRPEDLCLVGDGDGGDGIDGVLRLKVFQGSRFRLEVDHPEAGTLIVSLPPSVDASGLTEGGKVRIGLSHAAPRHVIGD</sequence>
<gene>
    <name evidence="5" type="ORF">EDD29_6812</name>
</gene>
<dbReference type="InterPro" id="IPR017871">
    <property type="entry name" value="ABC_transporter-like_CS"/>
</dbReference>
<dbReference type="GO" id="GO:0016887">
    <property type="term" value="F:ATP hydrolysis activity"/>
    <property type="evidence" value="ECO:0007669"/>
    <property type="project" value="InterPro"/>
</dbReference>
<protein>
    <submittedName>
        <fullName evidence="5">Putative spermidine/putrescine transport system ATP-binding protein</fullName>
    </submittedName>
</protein>
<dbReference type="GO" id="GO:0005524">
    <property type="term" value="F:ATP binding"/>
    <property type="evidence" value="ECO:0007669"/>
    <property type="project" value="UniProtKB-KW"/>
</dbReference>
<name>A0A3N1D6H0_9ACTN</name>
<dbReference type="SUPFAM" id="SSF52540">
    <property type="entry name" value="P-loop containing nucleoside triphosphate hydrolases"/>
    <property type="match status" value="1"/>
</dbReference>
<dbReference type="InterPro" id="IPR027417">
    <property type="entry name" value="P-loop_NTPase"/>
</dbReference>
<evidence type="ECO:0000256" key="2">
    <source>
        <dbReference type="ARBA" id="ARBA00022741"/>
    </source>
</evidence>
<dbReference type="InterPro" id="IPR003439">
    <property type="entry name" value="ABC_transporter-like_ATP-bd"/>
</dbReference>
<evidence type="ECO:0000259" key="4">
    <source>
        <dbReference type="PROSITE" id="PS50893"/>
    </source>
</evidence>
<keyword evidence="2" id="KW-0547">Nucleotide-binding</keyword>
<dbReference type="GO" id="GO:0140359">
    <property type="term" value="F:ABC-type transporter activity"/>
    <property type="evidence" value="ECO:0007669"/>
    <property type="project" value="UniProtKB-ARBA"/>
</dbReference>
<keyword evidence="3 5" id="KW-0067">ATP-binding</keyword>
<evidence type="ECO:0000256" key="3">
    <source>
        <dbReference type="ARBA" id="ARBA00022840"/>
    </source>
</evidence>
<dbReference type="PANTHER" id="PTHR42781">
    <property type="entry name" value="SPERMIDINE/PUTRESCINE IMPORT ATP-BINDING PROTEIN POTA"/>
    <property type="match status" value="1"/>
</dbReference>
<evidence type="ECO:0000313" key="6">
    <source>
        <dbReference type="Proteomes" id="UP000272400"/>
    </source>
</evidence>